<dbReference type="RefSeq" id="WP_070909873.1">
    <property type="nucleotide sequence ID" value="NZ_CP010271.1"/>
</dbReference>
<feature type="compositionally biased region" description="Pro residues" evidence="1">
    <location>
        <begin position="73"/>
        <end position="82"/>
    </location>
</feature>
<dbReference type="InterPro" id="IPR011042">
    <property type="entry name" value="6-blade_b-propeller_TolB-like"/>
</dbReference>
<reference evidence="4 6" key="2">
    <citation type="submission" date="2016-12" db="EMBL/GenBank/DDBJ databases">
        <title>The new phylogeny of genus Mycobacterium.</title>
        <authorList>
            <person name="Tortoli E."/>
            <person name="Trovato A."/>
            <person name="Cirillo D.M."/>
        </authorList>
    </citation>
    <scope>NUCLEOTIDE SEQUENCE [LARGE SCALE GENOMIC DNA]</scope>
    <source>
        <strain evidence="4 6">CCUG 66554</strain>
    </source>
</reference>
<sequence>MLIRSRSRRVGDIRPNPVTGPTNEPSGKRLFVGSVAALAGTVTLLSGCVRFDPTQDQPFTEVPQRGVAQTTTTPPPPLPGKPFPKQCPADGVMQGCLEATSGLIMGSDGKTALVAERATGAVKEIATSAEPKVKTTIPVDPSGDGGLSDIILSPSYQQDRLMYAYISTPTDNRVIRIADGDVPKDILTGIPKGPTGNPGSLAFISPTTLVVQTGTGGNAAAANDPNSLAGKVIRIEQPTTIDQAAPTTAMSGLGDGGAMCVDAANGTLYVTDRSPAGDRLQKLTKDGKISTVWTWPDKPGVAGCAALDSSVMVNLVFNQTTVVVRQNPETGAVTGDPEVLRQKEQHGHVRALKLSADGNVWGGSINKDFGTATPTEDVVFPLFPKGGGFPRANDDLD</sequence>
<dbReference type="EMBL" id="MVII01000012">
    <property type="protein sequence ID" value="ORB58093.1"/>
    <property type="molecule type" value="Genomic_DNA"/>
</dbReference>
<dbReference type="Proteomes" id="UP000192434">
    <property type="component" value="Unassembled WGS sequence"/>
</dbReference>
<evidence type="ECO:0000313" key="5">
    <source>
        <dbReference type="Proteomes" id="UP000179621"/>
    </source>
</evidence>
<dbReference type="InterPro" id="IPR011041">
    <property type="entry name" value="Quinoprot_gluc/sorb_DH_b-prop"/>
</dbReference>
<dbReference type="Gene3D" id="2.120.10.30">
    <property type="entry name" value="TolB, C-terminal domain"/>
    <property type="match status" value="1"/>
</dbReference>
<name>A0A1S1JU24_9MYCO</name>
<dbReference type="OrthoDB" id="9770043at2"/>
<protein>
    <recommendedName>
        <fullName evidence="2">Glucose/Sorbosone dehydrogenase domain-containing protein</fullName>
    </recommendedName>
</protein>
<evidence type="ECO:0000313" key="4">
    <source>
        <dbReference type="EMBL" id="ORB58093.1"/>
    </source>
</evidence>
<reference evidence="3 5" key="1">
    <citation type="submission" date="2016-10" db="EMBL/GenBank/DDBJ databases">
        <title>Evaluation of Human, Animal and Environmental Mycobacterium chelonae Isolates by Core Genome Phylogenomic Analysis, Targeted Gene Comparison, and Anti-microbial Susceptibility Patterns: A Tale of Mistaken Identities.</title>
        <authorList>
            <person name="Fogelson S.B."/>
            <person name="Camus A.C."/>
            <person name="Lorenz W."/>
            <person name="Vasireddy R."/>
            <person name="Vasireddy S."/>
            <person name="Smith T."/>
            <person name="Brown-Elliott B.A."/>
            <person name="Wallace R.J.Jr."/>
            <person name="Hasan N.A."/>
            <person name="Reischl U."/>
            <person name="Sanchez S."/>
        </authorList>
    </citation>
    <scope>NUCLEOTIDE SEQUENCE [LARGE SCALE GENOMIC DNA]</scope>
    <source>
        <strain evidence="3 5">8528</strain>
    </source>
</reference>
<gene>
    <name evidence="3" type="ORF">BKG73_04980</name>
    <name evidence="4" type="ORF">BST43_10705</name>
</gene>
<feature type="region of interest" description="Disordered" evidence="1">
    <location>
        <begin position="54"/>
        <end position="85"/>
    </location>
</feature>
<dbReference type="EMBL" id="MLIH01000002">
    <property type="protein sequence ID" value="OHU14008.1"/>
    <property type="molecule type" value="Genomic_DNA"/>
</dbReference>
<dbReference type="SUPFAM" id="SSF50952">
    <property type="entry name" value="Soluble quinoprotein glucose dehydrogenase"/>
    <property type="match status" value="1"/>
</dbReference>
<accession>A0A1S1JU24</accession>
<feature type="region of interest" description="Disordered" evidence="1">
    <location>
        <begin position="1"/>
        <end position="28"/>
    </location>
</feature>
<evidence type="ECO:0000313" key="3">
    <source>
        <dbReference type="EMBL" id="OHU14008.1"/>
    </source>
</evidence>
<dbReference type="InterPro" id="IPR012938">
    <property type="entry name" value="Glc/Sorbosone_DH"/>
</dbReference>
<evidence type="ECO:0000259" key="2">
    <source>
        <dbReference type="Pfam" id="PF07995"/>
    </source>
</evidence>
<feature type="domain" description="Glucose/Sorbosone dehydrogenase" evidence="2">
    <location>
        <begin position="105"/>
        <end position="248"/>
    </location>
</feature>
<dbReference type="Pfam" id="PF07995">
    <property type="entry name" value="GSDH"/>
    <property type="match status" value="1"/>
</dbReference>
<proteinExistence type="predicted"/>
<dbReference type="AlphaFoldDB" id="A0A1S1JU24"/>
<evidence type="ECO:0000313" key="6">
    <source>
        <dbReference type="Proteomes" id="UP000192434"/>
    </source>
</evidence>
<keyword evidence="5" id="KW-1185">Reference proteome</keyword>
<dbReference type="Proteomes" id="UP000179621">
    <property type="component" value="Unassembled WGS sequence"/>
</dbReference>
<comment type="caution">
    <text evidence="4">The sequence shown here is derived from an EMBL/GenBank/DDBJ whole genome shotgun (WGS) entry which is preliminary data.</text>
</comment>
<dbReference type="STRING" id="1578165.BKG68_04970"/>
<organism evidence="4 6">
    <name type="scientific">Mycobacteroides saopaulense</name>
    <dbReference type="NCBI Taxonomy" id="1578165"/>
    <lineage>
        <taxon>Bacteria</taxon>
        <taxon>Bacillati</taxon>
        <taxon>Actinomycetota</taxon>
        <taxon>Actinomycetes</taxon>
        <taxon>Mycobacteriales</taxon>
        <taxon>Mycobacteriaceae</taxon>
        <taxon>Mycobacteroides</taxon>
    </lineage>
</organism>
<dbReference type="KEGG" id="msao:MYCSP_15200"/>
<evidence type="ECO:0000256" key="1">
    <source>
        <dbReference type="SAM" id="MobiDB-lite"/>
    </source>
</evidence>